<dbReference type="GO" id="GO:0032259">
    <property type="term" value="P:methylation"/>
    <property type="evidence" value="ECO:0007669"/>
    <property type="project" value="UniProtKB-KW"/>
</dbReference>
<dbReference type="GO" id="GO:0008168">
    <property type="term" value="F:methyltransferase activity"/>
    <property type="evidence" value="ECO:0007669"/>
    <property type="project" value="UniProtKB-KW"/>
</dbReference>
<evidence type="ECO:0000313" key="1">
    <source>
        <dbReference type="EMBL" id="ETR69141.1"/>
    </source>
</evidence>
<sequence length="108" mass="11977">MQSVCELVVDDKLTETAYQSPSGPITPIDIIYGHRVSLAQGNHYMAHRCGFTQRVLSSALKSAGFVMIASLRRKSPYFDLFALATQTPMRESDFRALVAAHFPDTDNP</sequence>
<organism evidence="1 2">
    <name type="scientific">Candidatus Magnetoglobus multicellularis str. Araruama</name>
    <dbReference type="NCBI Taxonomy" id="890399"/>
    <lineage>
        <taxon>Bacteria</taxon>
        <taxon>Pseudomonadati</taxon>
        <taxon>Thermodesulfobacteriota</taxon>
        <taxon>Desulfobacteria</taxon>
        <taxon>Desulfobacterales</taxon>
        <taxon>Desulfobacteraceae</taxon>
        <taxon>Candidatus Magnetoglobus</taxon>
    </lineage>
</organism>
<keyword evidence="1" id="KW-0489">Methyltransferase</keyword>
<name>A0A1V1P2W1_9BACT</name>
<gene>
    <name evidence="1" type="ORF">OMM_09858</name>
</gene>
<reference evidence="2" key="1">
    <citation type="submission" date="2012-11" db="EMBL/GenBank/DDBJ databases">
        <authorList>
            <person name="Lucero-Rivera Y.E."/>
            <person name="Tovar-Ramirez D."/>
        </authorList>
    </citation>
    <scope>NUCLEOTIDE SEQUENCE [LARGE SCALE GENOMIC DNA]</scope>
    <source>
        <strain evidence="2">Araruama</strain>
    </source>
</reference>
<evidence type="ECO:0000313" key="2">
    <source>
        <dbReference type="Proteomes" id="UP000189670"/>
    </source>
</evidence>
<proteinExistence type="predicted"/>
<dbReference type="Proteomes" id="UP000189670">
    <property type="component" value="Unassembled WGS sequence"/>
</dbReference>
<accession>A0A1V1P2W1</accession>
<keyword evidence="1" id="KW-0808">Transferase</keyword>
<dbReference type="EMBL" id="ATBP01000727">
    <property type="protein sequence ID" value="ETR69141.1"/>
    <property type="molecule type" value="Genomic_DNA"/>
</dbReference>
<protein>
    <submittedName>
        <fullName evidence="1">Methyltransferase type 11</fullName>
    </submittedName>
</protein>
<dbReference type="AlphaFoldDB" id="A0A1V1P2W1"/>
<comment type="caution">
    <text evidence="1">The sequence shown here is derived from an EMBL/GenBank/DDBJ whole genome shotgun (WGS) entry which is preliminary data.</text>
</comment>